<dbReference type="NCBIfam" id="TIGR01841">
    <property type="entry name" value="phasin"/>
    <property type="match status" value="1"/>
</dbReference>
<evidence type="ECO:0000259" key="1">
    <source>
        <dbReference type="Pfam" id="PF09361"/>
    </source>
</evidence>
<feature type="domain" description="Phasin" evidence="1">
    <location>
        <begin position="147"/>
        <end position="245"/>
    </location>
</feature>
<dbReference type="EMBL" id="JAMGBA010000001">
    <property type="protein sequence ID" value="MCL6698431.1"/>
    <property type="molecule type" value="Genomic_DNA"/>
</dbReference>
<evidence type="ECO:0000313" key="3">
    <source>
        <dbReference type="Proteomes" id="UP001203410"/>
    </source>
</evidence>
<dbReference type="InterPro" id="IPR010127">
    <property type="entry name" value="Phasin_subfam-1"/>
</dbReference>
<dbReference type="InterPro" id="IPR018968">
    <property type="entry name" value="Phasin"/>
</dbReference>
<sequence>MAEETKVEGKIEAVAKAAEAPVKAVAETTEVVAAPAVVNTPVIETKPVAKAKPKARRTRKPAAPVVEAVKKVNKRAAKTVKRARKATVAKKAAASVKQIEGTKTMTYDFNQLFAGFQLPGADKYQQFVSEAGERSQQIAAKSQKAAEELSELTKANVEAFVEAGRIAVGGAKALGQDVIASGREGIEQASDAVKTLAEAKSPAEFFQIQSELARASFDRMVAETSKLTERVVKLAGEAVEPLQTRASLNAERINTLVA</sequence>
<protein>
    <submittedName>
        <fullName evidence="2">Phasin family protein</fullName>
    </submittedName>
</protein>
<name>A0ABT0RUF1_9SPHN</name>
<dbReference type="RefSeq" id="WP_249903771.1">
    <property type="nucleotide sequence ID" value="NZ_JAMGBA010000001.1"/>
</dbReference>
<proteinExistence type="predicted"/>
<dbReference type="Pfam" id="PF09361">
    <property type="entry name" value="Phasin_2"/>
    <property type="match status" value="1"/>
</dbReference>
<accession>A0ABT0RUF1</accession>
<organism evidence="2 3">
    <name type="scientific">Sphingomonas caseinilyticus</name>
    <dbReference type="NCBI Taxonomy" id="2908205"/>
    <lineage>
        <taxon>Bacteria</taxon>
        <taxon>Pseudomonadati</taxon>
        <taxon>Pseudomonadota</taxon>
        <taxon>Alphaproteobacteria</taxon>
        <taxon>Sphingomonadales</taxon>
        <taxon>Sphingomonadaceae</taxon>
        <taxon>Sphingomonas</taxon>
    </lineage>
</organism>
<dbReference type="Proteomes" id="UP001203410">
    <property type="component" value="Unassembled WGS sequence"/>
</dbReference>
<gene>
    <name evidence="2" type="ORF">LZ496_06495</name>
</gene>
<comment type="caution">
    <text evidence="2">The sequence shown here is derived from an EMBL/GenBank/DDBJ whole genome shotgun (WGS) entry which is preliminary data.</text>
</comment>
<reference evidence="2 3" key="1">
    <citation type="submission" date="2022-05" db="EMBL/GenBank/DDBJ databases">
        <authorList>
            <person name="Jo J.-H."/>
            <person name="Im W.-T."/>
        </authorList>
    </citation>
    <scope>NUCLEOTIDE SEQUENCE [LARGE SCALE GENOMIC DNA]</scope>
    <source>
        <strain evidence="2 3">NSE70-1</strain>
    </source>
</reference>
<evidence type="ECO:0000313" key="2">
    <source>
        <dbReference type="EMBL" id="MCL6698431.1"/>
    </source>
</evidence>
<keyword evidence="3" id="KW-1185">Reference proteome</keyword>